<accession>W9HJK2</accession>
<dbReference type="Proteomes" id="UP000030753">
    <property type="component" value="Unassembled WGS sequence"/>
</dbReference>
<dbReference type="PANTHER" id="PTHR35910:SF1">
    <property type="entry name" value="2EXR DOMAIN-CONTAINING PROTEIN"/>
    <property type="match status" value="1"/>
</dbReference>
<feature type="domain" description="2EXR" evidence="1">
    <location>
        <begin position="26"/>
        <end position="149"/>
    </location>
</feature>
<dbReference type="InterPro" id="IPR045518">
    <property type="entry name" value="2EXR"/>
</dbReference>
<sequence length="169" mass="19138">MAAAAQPHAQQQDQSLSIPEEMSPAFCYFKRLPIELRLKIWEAACLPSTDADHGLHYVTLDVVEEGKGSVEDVDDEEYLENLVIFDANLEGYDEEFEVESDDTGYVTLRALKRPCEKSSEATNPNKSAYLWDAGLWLACKESRSVIAKHLDFEGWLAFREQPIEDYLCG</sequence>
<proteinExistence type="predicted"/>
<evidence type="ECO:0000313" key="2">
    <source>
        <dbReference type="EMBL" id="EWY81170.1"/>
    </source>
</evidence>
<evidence type="ECO:0000259" key="1">
    <source>
        <dbReference type="Pfam" id="PF20150"/>
    </source>
</evidence>
<dbReference type="EMBL" id="JH717849">
    <property type="protein sequence ID" value="EWY81170.1"/>
    <property type="molecule type" value="Genomic_DNA"/>
</dbReference>
<reference evidence="2 3" key="1">
    <citation type="submission" date="2011-06" db="EMBL/GenBank/DDBJ databases">
        <title>The Genome Sequence of Fusarium oxysporum FOSC 3-a.</title>
        <authorList>
            <consortium name="The Broad Institute Genome Sequencing Platform"/>
            <person name="Ma L.-J."/>
            <person name="Gale L.R."/>
            <person name="Schwartz D.C."/>
            <person name="Zhou S."/>
            <person name="Corby-Kistler H."/>
            <person name="Young S.K."/>
            <person name="Zeng Q."/>
            <person name="Gargeya S."/>
            <person name="Fitzgerald M."/>
            <person name="Haas B."/>
            <person name="Abouelleil A."/>
            <person name="Alvarado L."/>
            <person name="Arachchi H.M."/>
            <person name="Berlin A."/>
            <person name="Brown A."/>
            <person name="Chapman S.B."/>
            <person name="Chen Z."/>
            <person name="Dunbar C."/>
            <person name="Freedman E."/>
            <person name="Gearin G."/>
            <person name="Gellesch M."/>
            <person name="Goldberg J."/>
            <person name="Griggs A."/>
            <person name="Gujja S."/>
            <person name="Heiman D."/>
            <person name="Howarth C."/>
            <person name="Larson L."/>
            <person name="Lui A."/>
            <person name="MacDonald P.J.P."/>
            <person name="Mehta T."/>
            <person name="Montmayeur A."/>
            <person name="Murphy C."/>
            <person name="Neiman D."/>
            <person name="Pearson M."/>
            <person name="Priest M."/>
            <person name="Roberts A."/>
            <person name="Saif S."/>
            <person name="Shea T."/>
            <person name="Shenoy N."/>
            <person name="Sisk P."/>
            <person name="Stolte C."/>
            <person name="Sykes S."/>
            <person name="Wortman J."/>
            <person name="Nusbaum C."/>
            <person name="Birren B."/>
        </authorList>
    </citation>
    <scope>NUCLEOTIDE SEQUENCE [LARGE SCALE GENOMIC DNA]</scope>
    <source>
        <strain evidence="3">FOSC 3-a</strain>
    </source>
</reference>
<dbReference type="PANTHER" id="PTHR35910">
    <property type="entry name" value="2EXR DOMAIN-CONTAINING PROTEIN"/>
    <property type="match status" value="1"/>
</dbReference>
<gene>
    <name evidence="2" type="ORF">FOYG_15448</name>
</gene>
<evidence type="ECO:0000313" key="3">
    <source>
        <dbReference type="Proteomes" id="UP000030753"/>
    </source>
</evidence>
<dbReference type="Pfam" id="PF20150">
    <property type="entry name" value="2EXR"/>
    <property type="match status" value="1"/>
</dbReference>
<dbReference type="OrthoDB" id="3596450at2759"/>
<protein>
    <recommendedName>
        <fullName evidence="1">2EXR domain-containing protein</fullName>
    </recommendedName>
</protein>
<name>W9HJK2_FUSOX</name>
<dbReference type="HOGENOM" id="CLU_133924_0_0_1"/>
<organism evidence="2 3">
    <name type="scientific">Fusarium oxysporum NRRL 32931</name>
    <dbReference type="NCBI Taxonomy" id="660029"/>
    <lineage>
        <taxon>Eukaryota</taxon>
        <taxon>Fungi</taxon>
        <taxon>Dikarya</taxon>
        <taxon>Ascomycota</taxon>
        <taxon>Pezizomycotina</taxon>
        <taxon>Sordariomycetes</taxon>
        <taxon>Hypocreomycetidae</taxon>
        <taxon>Hypocreales</taxon>
        <taxon>Nectriaceae</taxon>
        <taxon>Fusarium</taxon>
        <taxon>Fusarium oxysporum species complex</taxon>
    </lineage>
</organism>
<dbReference type="AlphaFoldDB" id="W9HJK2"/>